<keyword evidence="3" id="KW-1185">Reference proteome</keyword>
<dbReference type="EMBL" id="JAKJXP020000056">
    <property type="protein sequence ID" value="KAK7750987.1"/>
    <property type="molecule type" value="Genomic_DNA"/>
</dbReference>
<dbReference type="InterPro" id="IPR024655">
    <property type="entry name" value="Asl1_glyco_hydro_catalytic"/>
</dbReference>
<dbReference type="PANTHER" id="PTHR34154">
    <property type="entry name" value="ALKALI-SENSITIVE LINKAGE PROTEIN 1"/>
    <property type="match status" value="1"/>
</dbReference>
<comment type="caution">
    <text evidence="2">The sequence shown here is derived from an EMBL/GenBank/DDBJ whole genome shotgun (WGS) entry which is preliminary data.</text>
</comment>
<dbReference type="PANTHER" id="PTHR34154:SF3">
    <property type="entry name" value="ALKALI-SENSITIVE LINKAGE PROTEIN 1"/>
    <property type="match status" value="1"/>
</dbReference>
<dbReference type="InterPro" id="IPR017853">
    <property type="entry name" value="GH"/>
</dbReference>
<dbReference type="GO" id="GO:0071966">
    <property type="term" value="P:fungal-type cell wall polysaccharide metabolic process"/>
    <property type="evidence" value="ECO:0007669"/>
    <property type="project" value="TreeGrafter"/>
</dbReference>
<dbReference type="InterPro" id="IPR053183">
    <property type="entry name" value="ASL1"/>
</dbReference>
<organism evidence="2 3">
    <name type="scientific">Diatrype stigma</name>
    <dbReference type="NCBI Taxonomy" id="117547"/>
    <lineage>
        <taxon>Eukaryota</taxon>
        <taxon>Fungi</taxon>
        <taxon>Dikarya</taxon>
        <taxon>Ascomycota</taxon>
        <taxon>Pezizomycotina</taxon>
        <taxon>Sordariomycetes</taxon>
        <taxon>Xylariomycetidae</taxon>
        <taxon>Xylariales</taxon>
        <taxon>Diatrypaceae</taxon>
        <taxon>Diatrype</taxon>
    </lineage>
</organism>
<evidence type="ECO:0000313" key="3">
    <source>
        <dbReference type="Proteomes" id="UP001320420"/>
    </source>
</evidence>
<dbReference type="GO" id="GO:0009277">
    <property type="term" value="C:fungal-type cell wall"/>
    <property type="evidence" value="ECO:0007669"/>
    <property type="project" value="TreeGrafter"/>
</dbReference>
<sequence>MLPLREEHSATLVSPSCVGSASGSQWLDDFMGQLSEDEKPDYLGLHFYTAADKPSDAEVVAARGYFTSRHTTHNRPVIITELASTSRNATEVEDFNKAVGGWLDAQSWIFEYRFFGVSRQPADGFVSPAAQLLDGSGQWTALGRWFVGAEDAQLFN</sequence>
<dbReference type="AlphaFoldDB" id="A0AAN9UQE4"/>
<protein>
    <recommendedName>
        <fullName evidence="1">Asl1-like glycosyl hydrolase catalytic domain-containing protein</fullName>
    </recommendedName>
</protein>
<reference evidence="2 3" key="1">
    <citation type="submission" date="2024-02" db="EMBL/GenBank/DDBJ databases">
        <title>De novo assembly and annotation of 12 fungi associated with fruit tree decline syndrome in Ontario, Canada.</title>
        <authorList>
            <person name="Sulman M."/>
            <person name="Ellouze W."/>
            <person name="Ilyukhin E."/>
        </authorList>
    </citation>
    <scope>NUCLEOTIDE SEQUENCE [LARGE SCALE GENOMIC DNA]</scope>
    <source>
        <strain evidence="2 3">M11/M66-122</strain>
    </source>
</reference>
<evidence type="ECO:0000313" key="2">
    <source>
        <dbReference type="EMBL" id="KAK7750987.1"/>
    </source>
</evidence>
<dbReference type="Proteomes" id="UP001320420">
    <property type="component" value="Unassembled WGS sequence"/>
</dbReference>
<dbReference type="Pfam" id="PF11790">
    <property type="entry name" value="Glyco_hydro_cc"/>
    <property type="match status" value="1"/>
</dbReference>
<name>A0AAN9UQE4_9PEZI</name>
<feature type="domain" description="Asl1-like glycosyl hydrolase catalytic" evidence="1">
    <location>
        <begin position="2"/>
        <end position="146"/>
    </location>
</feature>
<evidence type="ECO:0000259" key="1">
    <source>
        <dbReference type="Pfam" id="PF11790"/>
    </source>
</evidence>
<dbReference type="SUPFAM" id="SSF51445">
    <property type="entry name" value="(Trans)glycosidases"/>
    <property type="match status" value="1"/>
</dbReference>
<proteinExistence type="predicted"/>
<dbReference type="Gene3D" id="3.20.20.80">
    <property type="entry name" value="Glycosidases"/>
    <property type="match status" value="1"/>
</dbReference>
<accession>A0AAN9UQE4</accession>
<gene>
    <name evidence="2" type="ORF">SLS62_007120</name>
</gene>